<dbReference type="NCBIfam" id="TIGR00374">
    <property type="entry name" value="flippase-like domain"/>
    <property type="match status" value="1"/>
</dbReference>
<protein>
    <recommendedName>
        <fullName evidence="9">TIGR00374 family protein</fullName>
    </recommendedName>
</protein>
<dbReference type="STRING" id="1702214.AL399_07685"/>
<dbReference type="EMBL" id="LIIK01000042">
    <property type="protein sequence ID" value="KQM08370.1"/>
    <property type="molecule type" value="Genomic_DNA"/>
</dbReference>
<feature type="transmembrane region" description="Helical" evidence="6">
    <location>
        <begin position="146"/>
        <end position="166"/>
    </location>
</feature>
<evidence type="ECO:0000256" key="4">
    <source>
        <dbReference type="ARBA" id="ARBA00022989"/>
    </source>
</evidence>
<keyword evidence="4 6" id="KW-1133">Transmembrane helix</keyword>
<keyword evidence="8" id="KW-1185">Reference proteome</keyword>
<evidence type="ECO:0000256" key="1">
    <source>
        <dbReference type="ARBA" id="ARBA00004651"/>
    </source>
</evidence>
<evidence type="ECO:0008006" key="9">
    <source>
        <dbReference type="Google" id="ProtNLM"/>
    </source>
</evidence>
<sequence>MSWKFWKRKPSASVEDAPLRGVKAYKAIFPVIIGLGVVAWMFYREFNPAAMEQVHWTGRAVFYLVLALLLMLGRDLGYVWRLMVLAEGRLRFGQAFRVIMLWEFTSAITPSAIGGTSVAILYVAKEGLSVGRSSAVVMATSFLDEVYFLVMFPLLILLVGYTPLFSLPNATSTVARSLFWVAVLGYGIKFAYVLVLAYGFFVNPRGLKWLLLKIFKLPFLRKWKYGARQAGSEIVESSREFRAKPFGYWLRAFAATFISWTSRYWVANAILLAFFAGGHQFLIFARQLVMWIIMLVSPTPGGSGFSEYVFTKYLGEFIPVSPADLGAVAVVLAFIWRLATYYPYLVVGIALLPRWMQRNFGRRR</sequence>
<feature type="transmembrane region" description="Helical" evidence="6">
    <location>
        <begin position="24"/>
        <end position="42"/>
    </location>
</feature>
<dbReference type="AlphaFoldDB" id="A0A0Q4B397"/>
<evidence type="ECO:0000256" key="3">
    <source>
        <dbReference type="ARBA" id="ARBA00022692"/>
    </source>
</evidence>
<feature type="transmembrane region" description="Helical" evidence="6">
    <location>
        <begin position="178"/>
        <end position="201"/>
    </location>
</feature>
<proteinExistence type="predicted"/>
<dbReference type="GO" id="GO:0005886">
    <property type="term" value="C:plasma membrane"/>
    <property type="evidence" value="ECO:0007669"/>
    <property type="project" value="UniProtKB-SubCell"/>
</dbReference>
<dbReference type="PATRIC" id="fig|1702214.3.peg.1326"/>
<dbReference type="PANTHER" id="PTHR37693">
    <property type="entry name" value="PHOSPHATIDYLGLYCEROL LYSYLTRANSFERASE"/>
    <property type="match status" value="1"/>
</dbReference>
<evidence type="ECO:0000313" key="7">
    <source>
        <dbReference type="EMBL" id="KQM08370.1"/>
    </source>
</evidence>
<comment type="caution">
    <text evidence="7">The sequence shown here is derived from an EMBL/GenBank/DDBJ whole genome shotgun (WGS) entry which is preliminary data.</text>
</comment>
<evidence type="ECO:0000256" key="6">
    <source>
        <dbReference type="SAM" id="Phobius"/>
    </source>
</evidence>
<dbReference type="InterPro" id="IPR022791">
    <property type="entry name" value="L-PG_synthase/AglD"/>
</dbReference>
<dbReference type="Pfam" id="PF03706">
    <property type="entry name" value="LPG_synthase_TM"/>
    <property type="match status" value="1"/>
</dbReference>
<reference evidence="7" key="1">
    <citation type="submission" date="2015-08" db="EMBL/GenBank/DDBJ databases">
        <title>Candidatus Bacteriodes Periocalifornicus.</title>
        <authorList>
            <person name="McLean J.S."/>
            <person name="Kelley S."/>
        </authorList>
    </citation>
    <scope>NUCLEOTIDE SEQUENCE [LARGE SCALE GENOMIC DNA]</scope>
    <source>
        <strain evidence="7">12B</strain>
    </source>
</reference>
<keyword evidence="3 6" id="KW-0812">Transmembrane</keyword>
<keyword evidence="5 6" id="KW-0472">Membrane</keyword>
<feature type="transmembrane region" description="Helical" evidence="6">
    <location>
        <begin position="325"/>
        <end position="352"/>
    </location>
</feature>
<evidence type="ECO:0000313" key="8">
    <source>
        <dbReference type="Proteomes" id="UP000054172"/>
    </source>
</evidence>
<feature type="transmembrane region" description="Helical" evidence="6">
    <location>
        <begin position="62"/>
        <end position="80"/>
    </location>
</feature>
<feature type="transmembrane region" description="Helical" evidence="6">
    <location>
        <begin position="248"/>
        <end position="276"/>
    </location>
</feature>
<name>A0A0Q4B397_9BACT</name>
<dbReference type="PANTHER" id="PTHR37693:SF1">
    <property type="entry name" value="INTEGRAL MEMBRANE PROTEIN"/>
    <property type="match status" value="1"/>
</dbReference>
<keyword evidence="2" id="KW-1003">Cell membrane</keyword>
<dbReference type="Proteomes" id="UP000054172">
    <property type="component" value="Unassembled WGS sequence"/>
</dbReference>
<gene>
    <name evidence="7" type="ORF">AL399_07685</name>
</gene>
<evidence type="ECO:0000256" key="2">
    <source>
        <dbReference type="ARBA" id="ARBA00022475"/>
    </source>
</evidence>
<evidence type="ECO:0000256" key="5">
    <source>
        <dbReference type="ARBA" id="ARBA00023136"/>
    </source>
</evidence>
<feature type="transmembrane region" description="Helical" evidence="6">
    <location>
        <begin position="101"/>
        <end position="124"/>
    </location>
</feature>
<feature type="transmembrane region" description="Helical" evidence="6">
    <location>
        <begin position="288"/>
        <end position="305"/>
    </location>
</feature>
<organism evidence="7 8">
    <name type="scientific">Candidatus [Bacteroides] periocalifornicus</name>
    <dbReference type="NCBI Taxonomy" id="1702214"/>
    <lineage>
        <taxon>Bacteria</taxon>
        <taxon>Pseudomonadati</taxon>
        <taxon>Bacteroidota</taxon>
    </lineage>
</organism>
<accession>A0A0Q4B397</accession>
<comment type="subcellular location">
    <subcellularLocation>
        <location evidence="1">Cell membrane</location>
        <topology evidence="1">Multi-pass membrane protein</topology>
    </subcellularLocation>
</comment>